<dbReference type="EMBL" id="FYEZ01000001">
    <property type="protein sequence ID" value="SNC61733.1"/>
    <property type="molecule type" value="Genomic_DNA"/>
</dbReference>
<dbReference type="AlphaFoldDB" id="A0A212T6P6"/>
<dbReference type="OrthoDB" id="9801609at2"/>
<keyword evidence="1" id="KW-0808">Transferase</keyword>
<keyword evidence="2" id="KW-1185">Reference proteome</keyword>
<name>A0A212T6P6_9MICO</name>
<accession>A0A212T6P6</accession>
<dbReference type="RefSeq" id="WP_143469458.1">
    <property type="nucleotide sequence ID" value="NZ_FYEZ01000001.1"/>
</dbReference>
<evidence type="ECO:0000313" key="1">
    <source>
        <dbReference type="EMBL" id="SNC61733.1"/>
    </source>
</evidence>
<dbReference type="Proteomes" id="UP000198122">
    <property type="component" value="Unassembled WGS sequence"/>
</dbReference>
<dbReference type="Pfam" id="PF13692">
    <property type="entry name" value="Glyco_trans_1_4"/>
    <property type="match status" value="1"/>
</dbReference>
<reference evidence="1 2" key="1">
    <citation type="submission" date="2017-06" db="EMBL/GenBank/DDBJ databases">
        <authorList>
            <person name="Kim H.J."/>
            <person name="Triplett B.A."/>
        </authorList>
    </citation>
    <scope>NUCLEOTIDE SEQUENCE [LARGE SCALE GENOMIC DNA]</scope>
    <source>
        <strain evidence="1 2">DSM 22179</strain>
    </source>
</reference>
<dbReference type="SUPFAM" id="SSF53756">
    <property type="entry name" value="UDP-Glycosyltransferase/glycogen phosphorylase"/>
    <property type="match status" value="1"/>
</dbReference>
<dbReference type="Gene3D" id="3.40.50.2000">
    <property type="entry name" value="Glycogen Phosphorylase B"/>
    <property type="match status" value="2"/>
</dbReference>
<sequence length="326" mass="35553">MKRFEFVSDGAWSGGGGAYFNNVAHAAARHSILAGGPGAIPVFPRNVPHGRNLPETYLLAPQNAWPWAIRGAAKSELRRVLLLRAASEWHMRRASAIHRISGAIPTLGDPAKYSPVMHNPLDTGFEEALAASEDESVPVARGRFVAIGSLNSYRNVSTLFEGYRRYREGGGTHGLYVAGPPKAPEVLRCLQAQAQGIPDLEFHPGALSRPVALAALREAHAVVIPSRVEASPFSVLEAVSLQPRVIPSAALGVREILLRLKTADDEAFFDPDSPAALARALWTPPDVSADWHRALRTHAQREQERLVWGDELARWLESLEIPIPRP</sequence>
<protein>
    <submittedName>
        <fullName evidence="1">Glycosyltransferase involved in cell wall bisynthesis</fullName>
    </submittedName>
</protein>
<organism evidence="1 2">
    <name type="scientific">Kytococcus aerolatus</name>
    <dbReference type="NCBI Taxonomy" id="592308"/>
    <lineage>
        <taxon>Bacteria</taxon>
        <taxon>Bacillati</taxon>
        <taxon>Actinomycetota</taxon>
        <taxon>Actinomycetes</taxon>
        <taxon>Micrococcales</taxon>
        <taxon>Kytococcaceae</taxon>
        <taxon>Kytococcus</taxon>
    </lineage>
</organism>
<evidence type="ECO:0000313" key="2">
    <source>
        <dbReference type="Proteomes" id="UP000198122"/>
    </source>
</evidence>
<dbReference type="GO" id="GO:0016740">
    <property type="term" value="F:transferase activity"/>
    <property type="evidence" value="ECO:0007669"/>
    <property type="project" value="UniProtKB-KW"/>
</dbReference>
<gene>
    <name evidence="1" type="ORF">SAMN05445756_0542</name>
</gene>
<proteinExistence type="predicted"/>